<feature type="transmembrane region" description="Helical" evidence="5">
    <location>
        <begin position="33"/>
        <end position="49"/>
    </location>
</feature>
<sequence>MVIKSFKESHPIVLFSYFLSIIVISIIQRNYYLIVLITISAIIVDYFYNKRDFLKDMKYFLVLVLLVTITNPIFVMEGKDIIYQNSFITVTRQALIYGLVFGMLLASMLLWFKVMKRCISDSHIVYLFGSILPTLGLVISMSFNIINKLKNQYQKIKEANYHMPCKNKFVYYRNVIVILVTYAFESSLDMMNSMISRGYGKTKRTNFHLYSFKKDDLLKLLIIIILSLLCLWGYFGYYQSFYYYPMIQVYQFKLIDIVFFIAYVALAAFPLWLGGKKNV</sequence>
<proteinExistence type="predicted"/>
<dbReference type="AlphaFoldDB" id="A0A1I0EUW6"/>
<feature type="transmembrane region" description="Helical" evidence="5">
    <location>
        <begin position="12"/>
        <end position="27"/>
    </location>
</feature>
<dbReference type="EMBL" id="FOIN01000014">
    <property type="protein sequence ID" value="SET49138.1"/>
    <property type="molecule type" value="Genomic_DNA"/>
</dbReference>
<dbReference type="GeneID" id="78288401"/>
<gene>
    <name evidence="6" type="ORF">SAMN04489758_11439</name>
</gene>
<evidence type="ECO:0000256" key="4">
    <source>
        <dbReference type="ARBA" id="ARBA00023136"/>
    </source>
</evidence>
<dbReference type="OrthoDB" id="2039442at2"/>
<evidence type="ECO:0000256" key="3">
    <source>
        <dbReference type="ARBA" id="ARBA00022989"/>
    </source>
</evidence>
<keyword evidence="2 5" id="KW-0812">Transmembrane</keyword>
<evidence type="ECO:0000313" key="6">
    <source>
        <dbReference type="EMBL" id="SET49138.1"/>
    </source>
</evidence>
<feature type="transmembrane region" description="Helical" evidence="5">
    <location>
        <begin position="217"/>
        <end position="237"/>
    </location>
</feature>
<evidence type="ECO:0000313" key="7">
    <source>
        <dbReference type="Proteomes" id="UP000198558"/>
    </source>
</evidence>
<feature type="transmembrane region" description="Helical" evidence="5">
    <location>
        <begin position="94"/>
        <end position="112"/>
    </location>
</feature>
<reference evidence="7" key="1">
    <citation type="submission" date="2016-10" db="EMBL/GenBank/DDBJ databases">
        <authorList>
            <person name="Varghese N."/>
            <person name="Submissions S."/>
        </authorList>
    </citation>
    <scope>NUCLEOTIDE SEQUENCE [LARGE SCALE GENOMIC DNA]</scope>
    <source>
        <strain evidence="7">DSM 1551</strain>
    </source>
</reference>
<dbReference type="RefSeq" id="WP_092353868.1">
    <property type="nucleotide sequence ID" value="NZ_CAOTJC010000065.1"/>
</dbReference>
<organism evidence="6 7">
    <name type="scientific">Thomasclavelia cocleata</name>
    <dbReference type="NCBI Taxonomy" id="69824"/>
    <lineage>
        <taxon>Bacteria</taxon>
        <taxon>Bacillati</taxon>
        <taxon>Bacillota</taxon>
        <taxon>Erysipelotrichia</taxon>
        <taxon>Erysipelotrichales</taxon>
        <taxon>Coprobacillaceae</taxon>
        <taxon>Thomasclavelia</taxon>
    </lineage>
</organism>
<name>A0A1I0EUW6_9FIRM</name>
<evidence type="ECO:0000256" key="1">
    <source>
        <dbReference type="ARBA" id="ARBA00004141"/>
    </source>
</evidence>
<keyword evidence="4 5" id="KW-0472">Membrane</keyword>
<feature type="transmembrane region" description="Helical" evidence="5">
    <location>
        <begin position="56"/>
        <end position="74"/>
    </location>
</feature>
<keyword evidence="3 5" id="KW-1133">Transmembrane helix</keyword>
<dbReference type="Proteomes" id="UP000198558">
    <property type="component" value="Unassembled WGS sequence"/>
</dbReference>
<protein>
    <submittedName>
        <fullName evidence="6">Energy-coupling factor transport system permease protein</fullName>
    </submittedName>
</protein>
<keyword evidence="7" id="KW-1185">Reference proteome</keyword>
<feature type="transmembrane region" description="Helical" evidence="5">
    <location>
        <begin position="257"/>
        <end position="275"/>
    </location>
</feature>
<comment type="subcellular location">
    <subcellularLocation>
        <location evidence="1">Membrane</location>
        <topology evidence="1">Multi-pass membrane protein</topology>
    </subcellularLocation>
</comment>
<dbReference type="InterPro" id="IPR003339">
    <property type="entry name" value="ABC/ECF_trnsptr_transmembrane"/>
</dbReference>
<feature type="transmembrane region" description="Helical" evidence="5">
    <location>
        <begin position="124"/>
        <end position="146"/>
    </location>
</feature>
<feature type="transmembrane region" description="Helical" evidence="5">
    <location>
        <begin position="170"/>
        <end position="188"/>
    </location>
</feature>
<evidence type="ECO:0000256" key="5">
    <source>
        <dbReference type="SAM" id="Phobius"/>
    </source>
</evidence>
<evidence type="ECO:0000256" key="2">
    <source>
        <dbReference type="ARBA" id="ARBA00022692"/>
    </source>
</evidence>
<accession>A0A1I0EUW6</accession>
<dbReference type="GO" id="GO:0005886">
    <property type="term" value="C:plasma membrane"/>
    <property type="evidence" value="ECO:0007669"/>
    <property type="project" value="UniProtKB-ARBA"/>
</dbReference>
<dbReference type="CDD" id="cd16914">
    <property type="entry name" value="EcfT"/>
    <property type="match status" value="1"/>
</dbReference>